<evidence type="ECO:0000256" key="3">
    <source>
        <dbReference type="ARBA" id="ARBA00025768"/>
    </source>
</evidence>
<accession>A0A3P7JLF7</accession>
<proteinExistence type="inferred from homology"/>
<evidence type="ECO:0000256" key="1">
    <source>
        <dbReference type="ARBA" id="ARBA00022741"/>
    </source>
</evidence>
<keyword evidence="6" id="KW-1185">Reference proteome</keyword>
<keyword evidence="2" id="KW-0067">ATP-binding</keyword>
<dbReference type="Gene3D" id="3.40.50.300">
    <property type="entry name" value="P-loop containing nucleotide triphosphate hydrolases"/>
    <property type="match status" value="1"/>
</dbReference>
<evidence type="ECO:0000256" key="2">
    <source>
        <dbReference type="ARBA" id="ARBA00022840"/>
    </source>
</evidence>
<gene>
    <name evidence="5" type="ORF">SVUK_LOCUS11995</name>
</gene>
<organism evidence="5 6">
    <name type="scientific">Strongylus vulgaris</name>
    <name type="common">Blood worm</name>
    <dbReference type="NCBI Taxonomy" id="40348"/>
    <lineage>
        <taxon>Eukaryota</taxon>
        <taxon>Metazoa</taxon>
        <taxon>Ecdysozoa</taxon>
        <taxon>Nematoda</taxon>
        <taxon>Chromadorea</taxon>
        <taxon>Rhabditida</taxon>
        <taxon>Rhabditina</taxon>
        <taxon>Rhabditomorpha</taxon>
        <taxon>Strongyloidea</taxon>
        <taxon>Strongylidae</taxon>
        <taxon>Strongylus</taxon>
    </lineage>
</organism>
<dbReference type="OrthoDB" id="9972657at2759"/>
<name>A0A3P7JLF7_STRVU</name>
<evidence type="ECO:0000313" key="5">
    <source>
        <dbReference type="EMBL" id="VDM76997.1"/>
    </source>
</evidence>
<dbReference type="GO" id="GO:0005524">
    <property type="term" value="F:ATP binding"/>
    <property type="evidence" value="ECO:0007669"/>
    <property type="project" value="UniProtKB-KW"/>
</dbReference>
<dbReference type="EMBL" id="UYYB01098200">
    <property type="protein sequence ID" value="VDM76997.1"/>
    <property type="molecule type" value="Genomic_DNA"/>
</dbReference>
<keyword evidence="1" id="KW-0547">Nucleotide-binding</keyword>
<evidence type="ECO:0000313" key="6">
    <source>
        <dbReference type="Proteomes" id="UP000270094"/>
    </source>
</evidence>
<dbReference type="Pfam" id="PF08433">
    <property type="entry name" value="KTI12"/>
    <property type="match status" value="2"/>
</dbReference>
<dbReference type="Proteomes" id="UP000270094">
    <property type="component" value="Unassembled WGS sequence"/>
</dbReference>
<dbReference type="InterPro" id="IPR027417">
    <property type="entry name" value="P-loop_NTPase"/>
</dbReference>
<dbReference type="SUPFAM" id="SSF52540">
    <property type="entry name" value="P-loop containing nucleoside triphosphate hydrolases"/>
    <property type="match status" value="2"/>
</dbReference>
<evidence type="ECO:0000256" key="4">
    <source>
        <dbReference type="ARBA" id="ARBA00026170"/>
    </source>
</evidence>
<sequence length="218" mass="24568">MPLLLVTGYPSCGKTTIVQRIYDYFGKKGKEVVIVCDDDYPTLSRDDYGNATKEKELRSYVRSSLQKSLNKDTIPCYRNHADGVPDDMSVDLEHPAPKFADLPLVDIFKWLCEGTALVENKSTQVVPLAPINFLQELDRVTQEVVSAVIEGQRSTPVGHFIVITCHQPSENKVVVKKYRTLAELTRVRRQFINMSKSNPIDSKSKIASLFINYLNSNA</sequence>
<comment type="similarity">
    <text evidence="3">Belongs to the KTI12 family.</text>
</comment>
<reference evidence="5 6" key="1">
    <citation type="submission" date="2018-11" db="EMBL/GenBank/DDBJ databases">
        <authorList>
            <consortium name="Pathogen Informatics"/>
        </authorList>
    </citation>
    <scope>NUCLEOTIDE SEQUENCE [LARGE SCALE GENOMIC DNA]</scope>
</reference>
<protein>
    <recommendedName>
        <fullName evidence="4">Protein KTI12 homolog</fullName>
    </recommendedName>
</protein>
<dbReference type="AlphaFoldDB" id="A0A3P7JLF7"/>
<dbReference type="PANTHER" id="PTHR12435">
    <property type="match status" value="1"/>
</dbReference>
<dbReference type="InterPro" id="IPR013641">
    <property type="entry name" value="KTI12/PSTK"/>
</dbReference>